<evidence type="ECO:0000313" key="2">
    <source>
        <dbReference type="JaponicusDB" id="SJAG_05258"/>
    </source>
</evidence>
<dbReference type="EMBL" id="KE651166">
    <property type="protein sequence ID" value="EEB07125.1"/>
    <property type="molecule type" value="Genomic_DNA"/>
</dbReference>
<dbReference type="AlphaFoldDB" id="B6K1U4"/>
<gene>
    <name evidence="2" type="primary">new11</name>
    <name evidence="1" type="ORF">SJAG_05258</name>
</gene>
<dbReference type="GeneID" id="7050181"/>
<organism evidence="1 3">
    <name type="scientific">Schizosaccharomyces japonicus (strain yFS275 / FY16936)</name>
    <name type="common">Fission yeast</name>
    <dbReference type="NCBI Taxonomy" id="402676"/>
    <lineage>
        <taxon>Eukaryota</taxon>
        <taxon>Fungi</taxon>
        <taxon>Dikarya</taxon>
        <taxon>Ascomycota</taxon>
        <taxon>Taphrinomycotina</taxon>
        <taxon>Schizosaccharomycetes</taxon>
        <taxon>Schizosaccharomycetales</taxon>
        <taxon>Schizosaccharomycetaceae</taxon>
        <taxon>Schizosaccharomyces</taxon>
    </lineage>
</organism>
<protein>
    <submittedName>
        <fullName evidence="1">Uncharacterized protein</fullName>
    </submittedName>
</protein>
<dbReference type="Proteomes" id="UP000001744">
    <property type="component" value="Unassembled WGS sequence"/>
</dbReference>
<keyword evidence="3" id="KW-1185">Reference proteome</keyword>
<accession>B6K1U4</accession>
<dbReference type="OMA" id="SIAWHEH"/>
<dbReference type="HOGENOM" id="CLU_1235671_0_0_1"/>
<evidence type="ECO:0000313" key="3">
    <source>
        <dbReference type="Proteomes" id="UP000001744"/>
    </source>
</evidence>
<sequence>MFVRNLFQLRSLGKLAHQVNLLDVFEDDKVASQSLEAFNGPSWPAVSETGVALPVPVTPTQVLQHIIEYEFTEPSNFFQSLSKLSFPLKQSVLNHKITEQYALGLLYASQIAQRVLYGRKRKNDLASVLTDRLYLSWKAFLPRLRILCLKNPDLPIRNLDTTPLEPLSITPAPTTCHVCGLDENERVPEILVEDLFVWEGSIAWHEHCKKMYDHLLADGTLKTS</sequence>
<dbReference type="VEuPathDB" id="FungiDB:SJAG_05258"/>
<dbReference type="RefSeq" id="XP_002173418.1">
    <property type="nucleotide sequence ID" value="XM_002173382.1"/>
</dbReference>
<proteinExistence type="predicted"/>
<reference evidence="1 3" key="1">
    <citation type="journal article" date="2011" name="Science">
        <title>Comparative functional genomics of the fission yeasts.</title>
        <authorList>
            <person name="Rhind N."/>
            <person name="Chen Z."/>
            <person name="Yassour M."/>
            <person name="Thompson D.A."/>
            <person name="Haas B.J."/>
            <person name="Habib N."/>
            <person name="Wapinski I."/>
            <person name="Roy S."/>
            <person name="Lin M.F."/>
            <person name="Heiman D.I."/>
            <person name="Young S.K."/>
            <person name="Furuya K."/>
            <person name="Guo Y."/>
            <person name="Pidoux A."/>
            <person name="Chen H.M."/>
            <person name="Robbertse B."/>
            <person name="Goldberg J.M."/>
            <person name="Aoki K."/>
            <person name="Bayne E.H."/>
            <person name="Berlin A.M."/>
            <person name="Desjardins C.A."/>
            <person name="Dobbs E."/>
            <person name="Dukaj L."/>
            <person name="Fan L."/>
            <person name="FitzGerald M.G."/>
            <person name="French C."/>
            <person name="Gujja S."/>
            <person name="Hansen K."/>
            <person name="Keifenheim D."/>
            <person name="Levin J.Z."/>
            <person name="Mosher R.A."/>
            <person name="Mueller C.A."/>
            <person name="Pfiffner J."/>
            <person name="Priest M."/>
            <person name="Russ C."/>
            <person name="Smialowska A."/>
            <person name="Swoboda P."/>
            <person name="Sykes S.M."/>
            <person name="Vaughn M."/>
            <person name="Vengrova S."/>
            <person name="Yoder R."/>
            <person name="Zeng Q."/>
            <person name="Allshire R."/>
            <person name="Baulcombe D."/>
            <person name="Birren B.W."/>
            <person name="Brown W."/>
            <person name="Ekwall K."/>
            <person name="Kellis M."/>
            <person name="Leatherwood J."/>
            <person name="Levin H."/>
            <person name="Margalit H."/>
            <person name="Martienssen R."/>
            <person name="Nieduszynski C.A."/>
            <person name="Spatafora J.W."/>
            <person name="Friedman N."/>
            <person name="Dalgaard J.Z."/>
            <person name="Baumann P."/>
            <person name="Niki H."/>
            <person name="Regev A."/>
            <person name="Nusbaum C."/>
        </authorList>
    </citation>
    <scope>NUCLEOTIDE SEQUENCE [LARGE SCALE GENOMIC DNA]</scope>
    <source>
        <strain evidence="3">yFS275 / FY16936</strain>
    </source>
</reference>
<name>B6K1U4_SCHJY</name>
<dbReference type="JaponicusDB" id="SJAG_05258">
    <property type="gene designation" value="new11"/>
</dbReference>
<evidence type="ECO:0000313" key="1">
    <source>
        <dbReference type="EMBL" id="EEB07125.1"/>
    </source>
</evidence>